<proteinExistence type="predicted"/>
<dbReference type="AlphaFoldDB" id="A0A1J1HA32"/>
<organism evidence="1 2">
    <name type="scientific">Plasmodium relictum</name>
    <dbReference type="NCBI Taxonomy" id="85471"/>
    <lineage>
        <taxon>Eukaryota</taxon>
        <taxon>Sar</taxon>
        <taxon>Alveolata</taxon>
        <taxon>Apicomplexa</taxon>
        <taxon>Aconoidasida</taxon>
        <taxon>Haemosporida</taxon>
        <taxon>Plasmodiidae</taxon>
        <taxon>Plasmodium</taxon>
        <taxon>Plasmodium (Haemamoeba)</taxon>
    </lineage>
</organism>
<dbReference type="GeneID" id="39737615"/>
<dbReference type="Proteomes" id="UP000220158">
    <property type="component" value="Chromosome 12"/>
</dbReference>
<evidence type="ECO:0000313" key="1">
    <source>
        <dbReference type="EMBL" id="CRH01486.1"/>
    </source>
</evidence>
<dbReference type="RefSeq" id="XP_028534486.1">
    <property type="nucleotide sequence ID" value="XM_028678170.1"/>
</dbReference>
<accession>A0A1J1HA32</accession>
<reference evidence="1 2" key="1">
    <citation type="submission" date="2015-04" db="EMBL/GenBank/DDBJ databases">
        <authorList>
            <consortium name="Pathogen Informatics"/>
        </authorList>
    </citation>
    <scope>NUCLEOTIDE SEQUENCE [LARGE SCALE GENOMIC DNA]</scope>
    <source>
        <strain evidence="1 2">SGS1</strain>
    </source>
</reference>
<protein>
    <submittedName>
        <fullName evidence="1">Uncharacterized protein</fullName>
    </submittedName>
</protein>
<dbReference type="KEGG" id="prel:PRELSG_1237000"/>
<dbReference type="VEuPathDB" id="PlasmoDB:PRELSG_1237000"/>
<evidence type="ECO:0000313" key="2">
    <source>
        <dbReference type="Proteomes" id="UP000220158"/>
    </source>
</evidence>
<gene>
    <name evidence="1" type="ORF">PRELSG_1237000</name>
</gene>
<dbReference type="EMBL" id="LN835307">
    <property type="protein sequence ID" value="CRH01486.1"/>
    <property type="molecule type" value="Genomic_DNA"/>
</dbReference>
<keyword evidence="2" id="KW-1185">Reference proteome</keyword>
<dbReference type="OrthoDB" id="371962at2759"/>
<sequence length="227" mass="28073">MQKFIDKVKLQNTQGNNSTNKIFLNKKIHFDNILKKKNREATKIEEVQILNVVKKYYQMKLKRKAFLIILNEYYRIQSILCVIKLNDIYRKRKLAFYAFLKNRWSCKIKKCVTESIDYIVEVHQRVNLKLLFFKILKNKLFNSKKKYLKIKKKRNKKIMMNTFYKWFHLSKINLNNKFEKAHDYYILRKKKRIFYLWKRMIDDENFFKNIDMTFFKLETIASSWKTK</sequence>
<name>A0A1J1HA32_PLARL</name>